<organism evidence="2">
    <name type="scientific">Harpegnathos saltator</name>
    <name type="common">Jerdon's jumping ant</name>
    <dbReference type="NCBI Taxonomy" id="610380"/>
    <lineage>
        <taxon>Eukaryota</taxon>
        <taxon>Metazoa</taxon>
        <taxon>Ecdysozoa</taxon>
        <taxon>Arthropoda</taxon>
        <taxon>Hexapoda</taxon>
        <taxon>Insecta</taxon>
        <taxon>Pterygota</taxon>
        <taxon>Neoptera</taxon>
        <taxon>Endopterygota</taxon>
        <taxon>Hymenoptera</taxon>
        <taxon>Apocrita</taxon>
        <taxon>Aculeata</taxon>
        <taxon>Formicoidea</taxon>
        <taxon>Formicidae</taxon>
        <taxon>Ponerinae</taxon>
        <taxon>Ponerini</taxon>
        <taxon>Harpegnathos</taxon>
    </lineage>
</organism>
<dbReference type="AlphaFoldDB" id="E2B3H8"/>
<reference evidence="1 2" key="1">
    <citation type="journal article" date="2010" name="Science">
        <title>Genomic comparison of the ants Camponotus floridanus and Harpegnathos saltator.</title>
        <authorList>
            <person name="Bonasio R."/>
            <person name="Zhang G."/>
            <person name="Ye C."/>
            <person name="Mutti N.S."/>
            <person name="Fang X."/>
            <person name="Qin N."/>
            <person name="Donahue G."/>
            <person name="Yang P."/>
            <person name="Li Q."/>
            <person name="Li C."/>
            <person name="Zhang P."/>
            <person name="Huang Z."/>
            <person name="Berger S.L."/>
            <person name="Reinberg D."/>
            <person name="Wang J."/>
            <person name="Liebig J."/>
        </authorList>
    </citation>
    <scope>NUCLEOTIDE SEQUENCE [LARGE SCALE GENOMIC DNA]</scope>
    <source>
        <strain evidence="1 2">R22 G/1</strain>
    </source>
</reference>
<evidence type="ECO:0000313" key="1">
    <source>
        <dbReference type="EMBL" id="EFN89730.1"/>
    </source>
</evidence>
<dbReference type="EMBL" id="GL445346">
    <property type="protein sequence ID" value="EFN89730.1"/>
    <property type="molecule type" value="Genomic_DNA"/>
</dbReference>
<dbReference type="OrthoDB" id="10006023at2759"/>
<keyword evidence="1" id="KW-0675">Receptor</keyword>
<keyword evidence="2" id="KW-1185">Reference proteome</keyword>
<evidence type="ECO:0000313" key="2">
    <source>
        <dbReference type="Proteomes" id="UP000008237"/>
    </source>
</evidence>
<protein>
    <submittedName>
        <fullName evidence="1">Peroxisomal targeting signal 1 receptor</fullName>
    </submittedName>
</protein>
<gene>
    <name evidence="1" type="ORF">EAI_01978</name>
</gene>
<dbReference type="Proteomes" id="UP000008237">
    <property type="component" value="Unassembled WGS sequence"/>
</dbReference>
<accession>E2B3H8</accession>
<sequence>MAFRELVEGDCGNSSSLLGLASHYVNNHGFKEEGIQQLCGPSNLHQPVTGDELVKEFLGESSCPQTFRMNNLLQEMKIIEQNISHPMVVPRNIMVSNNSDVNWITEYTKSKEDMVVI</sequence>
<dbReference type="InParanoid" id="E2B3H8"/>
<name>E2B3H8_HARSA</name>
<dbReference type="STRING" id="610380.E2B3H8"/>
<proteinExistence type="predicted"/>